<dbReference type="EMBL" id="JACRSS010000001">
    <property type="protein sequence ID" value="MBC8537426.1"/>
    <property type="molecule type" value="Genomic_DNA"/>
</dbReference>
<protein>
    <submittedName>
        <fullName evidence="1">Rha family transcriptional regulator</fullName>
    </submittedName>
</protein>
<dbReference type="RefSeq" id="WP_249279342.1">
    <property type="nucleotide sequence ID" value="NZ_JACRSS010000001.1"/>
</dbReference>
<name>A0A926HW85_9FIRM</name>
<organism evidence="1 2">
    <name type="scientific">Guopingia tenuis</name>
    <dbReference type="NCBI Taxonomy" id="2763656"/>
    <lineage>
        <taxon>Bacteria</taxon>
        <taxon>Bacillati</taxon>
        <taxon>Bacillota</taxon>
        <taxon>Clostridia</taxon>
        <taxon>Christensenellales</taxon>
        <taxon>Christensenellaceae</taxon>
        <taxon>Guopingia</taxon>
    </lineage>
</organism>
<gene>
    <name evidence="1" type="ORF">H8693_00575</name>
</gene>
<accession>A0A926HW85</accession>
<keyword evidence="2" id="KW-1185">Reference proteome</keyword>
<evidence type="ECO:0000313" key="1">
    <source>
        <dbReference type="EMBL" id="MBC8537426.1"/>
    </source>
</evidence>
<comment type="caution">
    <text evidence="1">The sequence shown here is derived from an EMBL/GenBank/DDBJ whole genome shotgun (WGS) entry which is preliminary data.</text>
</comment>
<reference evidence="1" key="1">
    <citation type="submission" date="2020-08" db="EMBL/GenBank/DDBJ databases">
        <title>Genome public.</title>
        <authorList>
            <person name="Liu C."/>
            <person name="Sun Q."/>
        </authorList>
    </citation>
    <scope>NUCLEOTIDE SEQUENCE</scope>
    <source>
        <strain evidence="1">NSJ-63</strain>
    </source>
</reference>
<evidence type="ECO:0000313" key="2">
    <source>
        <dbReference type="Proteomes" id="UP000617951"/>
    </source>
</evidence>
<dbReference type="Proteomes" id="UP000617951">
    <property type="component" value="Unassembled WGS sequence"/>
</dbReference>
<dbReference type="InterPro" id="IPR014054">
    <property type="entry name" value="Phage_regulatory_Rha"/>
</dbReference>
<sequence>MKELVFIEPVNKKMEPYTTDEIIAECAGVKLPAVQRLIREKKERLEVFGSLRFEIRKIVKNGSGNYLKTYHLNEQQATLLITFLRNTEAVTQFKVELVRQFFDMRGELETRRHIRAEGKPVRRALTDAVRDSGENERMHGHAYKAYTDMIYKAVAGKTAKQLKKERSAPGMAAADLLTAQELAAYKRKETVVAALLDEGFRYDDIKGMLWISPGQREAG</sequence>
<dbReference type="AlphaFoldDB" id="A0A926HW85"/>
<proteinExistence type="predicted"/>
<dbReference type="Pfam" id="PF09669">
    <property type="entry name" value="Phage_pRha"/>
    <property type="match status" value="1"/>
</dbReference>